<feature type="transmembrane region" description="Helical" evidence="11">
    <location>
        <begin position="95"/>
        <end position="115"/>
    </location>
</feature>
<dbReference type="GO" id="GO:0005886">
    <property type="term" value="C:plasma membrane"/>
    <property type="evidence" value="ECO:0007669"/>
    <property type="project" value="UniProtKB-ARBA"/>
</dbReference>
<evidence type="ECO:0000256" key="6">
    <source>
        <dbReference type="ARBA" id="ARBA00022692"/>
    </source>
</evidence>
<dbReference type="InterPro" id="IPR004762">
    <property type="entry name" value="Amino_acid_permease_fungi"/>
</dbReference>
<feature type="transmembrane region" description="Helical" evidence="11">
    <location>
        <begin position="369"/>
        <end position="391"/>
    </location>
</feature>
<feature type="transmembrane region" description="Helical" evidence="11">
    <location>
        <begin position="419"/>
        <end position="437"/>
    </location>
</feature>
<evidence type="ECO:0000256" key="11">
    <source>
        <dbReference type="SAM" id="Phobius"/>
    </source>
</evidence>
<dbReference type="InterPro" id="IPR004840">
    <property type="entry name" value="Amino_acid_permease_CS"/>
</dbReference>
<keyword evidence="9 11" id="KW-1133">Transmembrane helix</keyword>
<keyword evidence="10 11" id="KW-0472">Membrane</keyword>
<dbReference type="NCBIfam" id="TIGR00913">
    <property type="entry name" value="2A0310"/>
    <property type="match status" value="1"/>
</dbReference>
<dbReference type="PANTHER" id="PTHR43341:SF10">
    <property type="entry name" value="S-ADENOSYLMETHIONINE PERMEASE SAM3-RELATED"/>
    <property type="match status" value="1"/>
</dbReference>
<reference evidence="13 14" key="1">
    <citation type="submission" date="2020-05" db="EMBL/GenBank/DDBJ databases">
        <authorList>
            <person name="Casaregola S."/>
            <person name="Devillers H."/>
            <person name="Grondin C."/>
        </authorList>
    </citation>
    <scope>NUCLEOTIDE SEQUENCE [LARGE SCALE GENOMIC DNA]</scope>
    <source>
        <strain evidence="13 14">CLIB 1767</strain>
    </source>
</reference>
<feature type="transmembrane region" description="Helical" evidence="11">
    <location>
        <begin position="316"/>
        <end position="336"/>
    </location>
</feature>
<evidence type="ECO:0000256" key="1">
    <source>
        <dbReference type="ARBA" id="ARBA00004141"/>
    </source>
</evidence>
<keyword evidence="8" id="KW-0029">Amino-acid transport</keyword>
<keyword evidence="7" id="KW-0256">Endoplasmic reticulum</keyword>
<protein>
    <submittedName>
        <fullName evidence="13">Similar to Saccharomyces cerevisiae YPL274W SAM3 High-affinity S-adenosylmethionine permease, required for utilization of S-adenosylmethionine as a sulfur source</fullName>
    </submittedName>
</protein>
<feature type="transmembrane region" description="Helical" evidence="11">
    <location>
        <begin position="234"/>
        <end position="254"/>
    </location>
</feature>
<dbReference type="GO" id="GO:0005783">
    <property type="term" value="C:endoplasmic reticulum"/>
    <property type="evidence" value="ECO:0007669"/>
    <property type="project" value="UniProtKB-SubCell"/>
</dbReference>
<dbReference type="InterPro" id="IPR050524">
    <property type="entry name" value="APC_YAT"/>
</dbReference>
<feature type="transmembrane region" description="Helical" evidence="11">
    <location>
        <begin position="443"/>
        <end position="467"/>
    </location>
</feature>
<evidence type="ECO:0000256" key="2">
    <source>
        <dbReference type="ARBA" id="ARBA00004240"/>
    </source>
</evidence>
<dbReference type="Proteomes" id="UP000644660">
    <property type="component" value="Unassembled WGS sequence"/>
</dbReference>
<dbReference type="GO" id="GO:0072348">
    <property type="term" value="P:sulfur compound transport"/>
    <property type="evidence" value="ECO:0007669"/>
    <property type="project" value="UniProtKB-ARBA"/>
</dbReference>
<dbReference type="GO" id="GO:0015171">
    <property type="term" value="F:amino acid transmembrane transporter activity"/>
    <property type="evidence" value="ECO:0007669"/>
    <property type="project" value="TreeGrafter"/>
</dbReference>
<dbReference type="Gene3D" id="1.20.1740.10">
    <property type="entry name" value="Amino acid/polyamine transporter I"/>
    <property type="match status" value="1"/>
</dbReference>
<proteinExistence type="inferred from homology"/>
<dbReference type="EMBL" id="CAEFZW010000009">
    <property type="protein sequence ID" value="CAB4256477.1"/>
    <property type="molecule type" value="Genomic_DNA"/>
</dbReference>
<dbReference type="OrthoDB" id="3900342at2759"/>
<evidence type="ECO:0000256" key="9">
    <source>
        <dbReference type="ARBA" id="ARBA00022989"/>
    </source>
</evidence>
<keyword evidence="5" id="KW-0597">Phosphoprotein</keyword>
<dbReference type="GO" id="GO:1901682">
    <property type="term" value="F:sulfur compound transmembrane transporter activity"/>
    <property type="evidence" value="ECO:0007669"/>
    <property type="project" value="UniProtKB-ARBA"/>
</dbReference>
<keyword evidence="4" id="KW-0813">Transport</keyword>
<evidence type="ECO:0000256" key="3">
    <source>
        <dbReference type="ARBA" id="ARBA00006983"/>
    </source>
</evidence>
<evidence type="ECO:0000256" key="7">
    <source>
        <dbReference type="ARBA" id="ARBA00022824"/>
    </source>
</evidence>
<evidence type="ECO:0000256" key="5">
    <source>
        <dbReference type="ARBA" id="ARBA00022553"/>
    </source>
</evidence>
<evidence type="ECO:0000256" key="4">
    <source>
        <dbReference type="ARBA" id="ARBA00022448"/>
    </source>
</evidence>
<gene>
    <name evidence="13" type="ORF">KABA2_09S05566</name>
</gene>
<keyword evidence="14" id="KW-1185">Reference proteome</keyword>
<evidence type="ECO:0000256" key="10">
    <source>
        <dbReference type="ARBA" id="ARBA00023136"/>
    </source>
</evidence>
<comment type="subcellular location">
    <subcellularLocation>
        <location evidence="2">Endoplasmic reticulum</location>
    </subcellularLocation>
    <subcellularLocation>
        <location evidence="1">Membrane</location>
        <topology evidence="1">Multi-pass membrane protein</topology>
    </subcellularLocation>
</comment>
<dbReference type="AlphaFoldDB" id="A0A8H2ZLV9"/>
<feature type="transmembrane region" description="Helical" evidence="11">
    <location>
        <begin position="202"/>
        <end position="222"/>
    </location>
</feature>
<feature type="transmembrane region" description="Helical" evidence="11">
    <location>
        <begin position="522"/>
        <end position="541"/>
    </location>
</feature>
<evidence type="ECO:0000259" key="12">
    <source>
        <dbReference type="Pfam" id="PF00324"/>
    </source>
</evidence>
<dbReference type="Pfam" id="PF00324">
    <property type="entry name" value="AA_permease"/>
    <property type="match status" value="1"/>
</dbReference>
<sequence>MSNSSEKLTLKESTAVYTDSVSVSENSVTHPTLINRMKDSFRRADMPMIMEDESSSLENVESQEHLTGYSADEKIQLRLATQPLKKKLKQRHQTMLAIGGTLGTGLFIGLGYSLASGPGSLLIGFLLVGTSMFCVVQSAAELSCQFPVSGSYATHVSRFIDKSIGFTVSTNYALSWLISFPSELIGLSMTLSYWNKAVNPCVWIAIFYLFVMILNLCSVEAFAETEFILSIIKVVAIIIFIIIGIVLVCGGGPNSQGYIGTHYWHDPGSFAHPVFKSLCNTFVSAAFSFGGSELVLLTAAESKDVGAISRAAKGTFWRIAIFYITTVVVIGCLVPYNDERLLGGSSSEDVSASPFVIALSNAGSMGSKVANFMNVIILIAVVSVANSCVYASSRVIQALGASGQLPSICGYIDKKGRPLVGIGICGIFGLLGFLVASDNEGTVFTWLFALCSISSFFTWFCICFSQVRYRLALKRQGRSTDEIAYKSMLGLAGGILGSILNILLIAGEIYVSASPVGAPSTAQAFFENCLSIPIMIVVYIGHKLYVKDWSTWYIATEDIDLDTGCSFDDVEAFKKQRLEERAYIASRSWLYRIYRFWC</sequence>
<dbReference type="FunFam" id="1.20.1740.10:FF:000060">
    <property type="entry name" value="S-methylmethionine permease"/>
    <property type="match status" value="1"/>
</dbReference>
<feature type="domain" description="Amino acid permease/ SLC12A" evidence="12">
    <location>
        <begin position="92"/>
        <end position="553"/>
    </location>
</feature>
<comment type="caution">
    <text evidence="13">The sequence shown here is derived from an EMBL/GenBank/DDBJ whole genome shotgun (WGS) entry which is preliminary data.</text>
</comment>
<evidence type="ECO:0000313" key="13">
    <source>
        <dbReference type="EMBL" id="CAB4256477.1"/>
    </source>
</evidence>
<organism evidence="13 14">
    <name type="scientific">Maudiozyma barnettii</name>
    <dbReference type="NCBI Taxonomy" id="61262"/>
    <lineage>
        <taxon>Eukaryota</taxon>
        <taxon>Fungi</taxon>
        <taxon>Dikarya</taxon>
        <taxon>Ascomycota</taxon>
        <taxon>Saccharomycotina</taxon>
        <taxon>Saccharomycetes</taxon>
        <taxon>Saccharomycetales</taxon>
        <taxon>Saccharomycetaceae</taxon>
        <taxon>Maudiozyma</taxon>
    </lineage>
</organism>
<evidence type="ECO:0000313" key="14">
    <source>
        <dbReference type="Proteomes" id="UP000644660"/>
    </source>
</evidence>
<dbReference type="GeneID" id="64859555"/>
<dbReference type="PROSITE" id="PS00218">
    <property type="entry name" value="AMINO_ACID_PERMEASE_1"/>
    <property type="match status" value="1"/>
</dbReference>
<accession>A0A8H2ZLV9</accession>
<keyword evidence="6 11" id="KW-0812">Transmembrane</keyword>
<dbReference type="RefSeq" id="XP_041408321.1">
    <property type="nucleotide sequence ID" value="XM_041552387.1"/>
</dbReference>
<evidence type="ECO:0000256" key="8">
    <source>
        <dbReference type="ARBA" id="ARBA00022970"/>
    </source>
</evidence>
<name>A0A8H2ZLV9_9SACH</name>
<dbReference type="PANTHER" id="PTHR43341">
    <property type="entry name" value="AMINO ACID PERMEASE"/>
    <property type="match status" value="1"/>
</dbReference>
<feature type="transmembrane region" description="Helical" evidence="11">
    <location>
        <begin position="488"/>
        <end position="510"/>
    </location>
</feature>
<dbReference type="InterPro" id="IPR004841">
    <property type="entry name" value="AA-permease/SLC12A_dom"/>
</dbReference>
<comment type="similarity">
    <text evidence="3">Belongs to the amino acid-polyamine-organocation (APC) superfamily. YAT (TC 2.A.3.10) family.</text>
</comment>